<dbReference type="AlphaFoldDB" id="A0A2M6WS40"/>
<dbReference type="EMBL" id="PFAO01000005">
    <property type="protein sequence ID" value="PIT95617.1"/>
    <property type="molecule type" value="Genomic_DNA"/>
</dbReference>
<sequence length="87" mass="10827">MKTCKHLYEKIVSWENLLAAYKTFRKGKRFKDDVLKFEYNYETELFKLRDELMEHTYFPLPAHRFFVYEPKKREIGVNSIFLEKYLY</sequence>
<dbReference type="Proteomes" id="UP000228964">
    <property type="component" value="Unassembled WGS sequence"/>
</dbReference>
<accession>A0A2M6WS40</accession>
<protein>
    <submittedName>
        <fullName evidence="1">Uncharacterized protein</fullName>
    </submittedName>
</protein>
<reference evidence="2" key="1">
    <citation type="submission" date="2017-09" db="EMBL/GenBank/DDBJ databases">
        <title>Depth-based differentiation of microbial function through sediment-hosted aquifers and enrichment of novel symbionts in the deep terrestrial subsurface.</title>
        <authorList>
            <person name="Probst A.J."/>
            <person name="Ladd B."/>
            <person name="Jarett J.K."/>
            <person name="Geller-Mcgrath D.E."/>
            <person name="Sieber C.M.K."/>
            <person name="Emerson J.B."/>
            <person name="Anantharaman K."/>
            <person name="Thomas B.C."/>
            <person name="Malmstrom R."/>
            <person name="Stieglmeier M."/>
            <person name="Klingl A."/>
            <person name="Woyke T."/>
            <person name="Ryan C.M."/>
            <person name="Banfield J.F."/>
        </authorList>
    </citation>
    <scope>NUCLEOTIDE SEQUENCE [LARGE SCALE GENOMIC DNA]</scope>
</reference>
<comment type="caution">
    <text evidence="1">The sequence shown here is derived from an EMBL/GenBank/DDBJ whole genome shotgun (WGS) entry which is preliminary data.</text>
</comment>
<name>A0A2M6WS40_9BACT</name>
<gene>
    <name evidence="1" type="ORF">COT96_00235</name>
</gene>
<organism evidence="1 2">
    <name type="scientific">Candidatus Falkowbacteria bacterium CG10_big_fil_rev_8_21_14_0_10_38_22</name>
    <dbReference type="NCBI Taxonomy" id="1974564"/>
    <lineage>
        <taxon>Bacteria</taxon>
        <taxon>Candidatus Falkowiibacteriota</taxon>
    </lineage>
</organism>
<proteinExistence type="predicted"/>
<evidence type="ECO:0000313" key="1">
    <source>
        <dbReference type="EMBL" id="PIT95617.1"/>
    </source>
</evidence>
<evidence type="ECO:0000313" key="2">
    <source>
        <dbReference type="Proteomes" id="UP000228964"/>
    </source>
</evidence>